<proteinExistence type="predicted"/>
<sequence length="106" mass="11929">MEAKKDMVVVTARTRAGPVGCPGCGQWSSWEHSRYERHLADEAVGGRAVRIDLSVRRLYCENTACPKVTFVEQISGLTRRYQRRTPALQRVVEGRRESPVTPLLSS</sequence>
<comment type="caution">
    <text evidence="2">The sequence shown here is derived from an EMBL/GenBank/DDBJ whole genome shotgun (WGS) entry which is preliminary data.</text>
</comment>
<dbReference type="RefSeq" id="WP_380530587.1">
    <property type="nucleotide sequence ID" value="NZ_JBHFAB010000001.1"/>
</dbReference>
<evidence type="ECO:0000313" key="3">
    <source>
        <dbReference type="Proteomes" id="UP001592531"/>
    </source>
</evidence>
<dbReference type="PANTHER" id="PTHR33498:SF1">
    <property type="entry name" value="TRANSPOSASE FOR INSERTION SEQUENCE ELEMENT IS1557"/>
    <property type="match status" value="1"/>
</dbReference>
<gene>
    <name evidence="2" type="ORF">ACEZDE_01045</name>
</gene>
<dbReference type="PANTHER" id="PTHR33498">
    <property type="entry name" value="TRANSPOSASE FOR INSERTION SEQUENCE ELEMENT IS1557"/>
    <property type="match status" value="1"/>
</dbReference>
<dbReference type="Proteomes" id="UP001592531">
    <property type="component" value="Unassembled WGS sequence"/>
</dbReference>
<evidence type="ECO:0000259" key="1">
    <source>
        <dbReference type="Pfam" id="PF14690"/>
    </source>
</evidence>
<reference evidence="2 3" key="1">
    <citation type="submission" date="2024-09" db="EMBL/GenBank/DDBJ databases">
        <authorList>
            <person name="Lee S.D."/>
        </authorList>
    </citation>
    <scope>NUCLEOTIDE SEQUENCE [LARGE SCALE GENOMIC DNA]</scope>
    <source>
        <strain evidence="2 3">N8-3</strain>
    </source>
</reference>
<organism evidence="2 3">
    <name type="scientific">Streptacidiphilus cavernicola</name>
    <dbReference type="NCBI Taxonomy" id="3342716"/>
    <lineage>
        <taxon>Bacteria</taxon>
        <taxon>Bacillati</taxon>
        <taxon>Actinomycetota</taxon>
        <taxon>Actinomycetes</taxon>
        <taxon>Kitasatosporales</taxon>
        <taxon>Streptomycetaceae</taxon>
        <taxon>Streptacidiphilus</taxon>
    </lineage>
</organism>
<evidence type="ECO:0000313" key="2">
    <source>
        <dbReference type="EMBL" id="MFC1415236.1"/>
    </source>
</evidence>
<dbReference type="InterPro" id="IPR047951">
    <property type="entry name" value="Transpos_ISL3"/>
</dbReference>
<keyword evidence="3" id="KW-1185">Reference proteome</keyword>
<protein>
    <submittedName>
        <fullName evidence="2">Transposase family protein</fullName>
    </submittedName>
</protein>
<dbReference type="EMBL" id="JBHFAB010000001">
    <property type="protein sequence ID" value="MFC1415236.1"/>
    <property type="molecule type" value="Genomic_DNA"/>
</dbReference>
<accession>A0ABV6VNT7</accession>
<feature type="domain" description="Transposase IS204/IS1001/IS1096/IS1165 zinc-finger" evidence="1">
    <location>
        <begin position="18"/>
        <end position="62"/>
    </location>
</feature>
<name>A0ABV6VNT7_9ACTN</name>
<dbReference type="Pfam" id="PF14690">
    <property type="entry name" value="Zn_ribbon_ISL3"/>
    <property type="match status" value="1"/>
</dbReference>
<dbReference type="InterPro" id="IPR029261">
    <property type="entry name" value="Transposase_Znf"/>
</dbReference>